<keyword evidence="2" id="KW-1185">Reference proteome</keyword>
<dbReference type="Proteomes" id="UP000218244">
    <property type="component" value="Chromosome"/>
</dbReference>
<organism evidence="1 2">
    <name type="scientific">Corynebacterium suranareeae</name>
    <dbReference type="NCBI Taxonomy" id="2506452"/>
    <lineage>
        <taxon>Bacteria</taxon>
        <taxon>Bacillati</taxon>
        <taxon>Actinomycetota</taxon>
        <taxon>Actinomycetes</taxon>
        <taxon>Mycobacteriales</taxon>
        <taxon>Corynebacteriaceae</taxon>
        <taxon>Corynebacterium</taxon>
    </lineage>
</organism>
<accession>A0A169SBU3</accession>
<gene>
    <name evidence="1" type="ORF">N24_3131</name>
</gene>
<evidence type="ECO:0000313" key="2">
    <source>
        <dbReference type="Proteomes" id="UP000218244"/>
    </source>
</evidence>
<dbReference type="AlphaFoldDB" id="A0A169SBU3"/>
<proteinExistence type="predicted"/>
<evidence type="ECO:0000313" key="1">
    <source>
        <dbReference type="EMBL" id="BAU97393.1"/>
    </source>
</evidence>
<name>A0A169SBU3_9CORY</name>
<reference evidence="1 2" key="1">
    <citation type="submission" date="2016-02" db="EMBL/GenBank/DDBJ databases">
        <title>Corynebacterium glutamicum N24 whole genome sequencing project.</title>
        <authorList>
            <person name="Matsutani M."/>
            <person name="Nangtapong N."/>
            <person name="Yakushi T."/>
            <person name="Matsushita K."/>
        </authorList>
    </citation>
    <scope>NUCLEOTIDE SEQUENCE [LARGE SCALE GENOMIC DNA]</scope>
    <source>
        <strain evidence="1 2">N24</strain>
    </source>
</reference>
<protein>
    <submittedName>
        <fullName evidence="1">Uncharacterized protein</fullName>
    </submittedName>
</protein>
<sequence>MWVATFSMPLLGSSFKSEPTRVLNFSPSTGRLSDCILQGQYLYYLGSTRPSEAILKGLSFLGLFLHFAPHFTWRPRTLIAEEVLVGNANFRAYKFALVTKNL</sequence>
<dbReference type="EMBL" id="AP017369">
    <property type="protein sequence ID" value="BAU97393.1"/>
    <property type="molecule type" value="Genomic_DNA"/>
</dbReference>
<dbReference type="KEGG" id="csur:N24_3131"/>